<dbReference type="Gene3D" id="3.40.309.10">
    <property type="entry name" value="Aldehyde Dehydrogenase, Chain A, domain 2"/>
    <property type="match status" value="1"/>
</dbReference>
<dbReference type="AlphaFoldDB" id="A0A1C4DLD5"/>
<dbReference type="EMBL" id="NOVD01000003">
    <property type="protein sequence ID" value="PCK28365.1"/>
    <property type="molecule type" value="Genomic_DNA"/>
</dbReference>
<gene>
    <name evidence="6" type="ORF">CHR55_06725</name>
</gene>
<dbReference type="PANTHER" id="PTHR42986">
    <property type="entry name" value="BENZALDEHYDE DEHYDROGENASE YFMT"/>
    <property type="match status" value="1"/>
</dbReference>
<dbReference type="Pfam" id="PF00171">
    <property type="entry name" value="Aldedh"/>
    <property type="match status" value="1"/>
</dbReference>
<reference evidence="6 7" key="1">
    <citation type="submission" date="2017-07" db="EMBL/GenBank/DDBJ databases">
        <title>Draft sequence of Rhodococcus enclensis 23b-28.</title>
        <authorList>
            <person name="Besaury L."/>
            <person name="Sancelme M."/>
            <person name="Amato P."/>
            <person name="Lallement A."/>
            <person name="Delort A.-M."/>
        </authorList>
    </citation>
    <scope>NUCLEOTIDE SEQUENCE [LARGE SCALE GENOMIC DNA]</scope>
    <source>
        <strain evidence="6 7">23b-28</strain>
    </source>
</reference>
<sequence>MTRLLSEPVWESKIFDGEWVRGSADDRIVVEPATGKQLTTVGMATPDDVAAAATKASAAQKDWAARPYTERAAVLRRAGQLFEQYADEIGEWVIREAGSIPAKAGLETHTAAEECYNAAALAAHPIGEVLRSEQPRLSFSRRVPVGTVGVIAPFNFPIILSIRAVAPALALGNSVILKPDPRTAICGGVVLARIFEEAGLPAGVFGMLPGGADAGEAIVVHPSVRVIAFTGSTRAGRAVGELAGRHLKRAHLELGGNNALIVMDDVDLEKAASVGAFGSFMHQGQICMTTGRQLVHESIAADYTALLAEHADKLPVGDPFTGQVALGPIIDAKQRDHIHSLVTGSIAAGAKLAAGGTYEDLFYRPTVLADTPLTAPAFADEVFGPVAPVTSFATVEQAVAMANDSEYGLSLGILTSDAMRGLEVAQQIPTGLVHINDQTVGDEAVIPFGGMASSGNGGRVGGIGANLDAFTETQWVTAQSALPVYPF</sequence>
<evidence type="ECO:0000256" key="2">
    <source>
        <dbReference type="ARBA" id="ARBA00023002"/>
    </source>
</evidence>
<evidence type="ECO:0000313" key="7">
    <source>
        <dbReference type="Proteomes" id="UP000230886"/>
    </source>
</evidence>
<dbReference type="SUPFAM" id="SSF53720">
    <property type="entry name" value="ALDH-like"/>
    <property type="match status" value="1"/>
</dbReference>
<dbReference type="Gene3D" id="3.40.605.10">
    <property type="entry name" value="Aldehyde Dehydrogenase, Chain A, domain 1"/>
    <property type="match status" value="1"/>
</dbReference>
<keyword evidence="3" id="KW-0520">NAD</keyword>
<evidence type="ECO:0000256" key="3">
    <source>
        <dbReference type="ARBA" id="ARBA00023027"/>
    </source>
</evidence>
<evidence type="ECO:0000256" key="1">
    <source>
        <dbReference type="ARBA" id="ARBA00009986"/>
    </source>
</evidence>
<dbReference type="InterPro" id="IPR015590">
    <property type="entry name" value="Aldehyde_DH_dom"/>
</dbReference>
<dbReference type="CDD" id="cd07152">
    <property type="entry name" value="ALDH_BenzADH"/>
    <property type="match status" value="1"/>
</dbReference>
<dbReference type="GO" id="GO:0016620">
    <property type="term" value="F:oxidoreductase activity, acting on the aldehyde or oxo group of donors, NAD or NADP as acceptor"/>
    <property type="evidence" value="ECO:0007669"/>
    <property type="project" value="InterPro"/>
</dbReference>
<comment type="caution">
    <text evidence="6">The sequence shown here is derived from an EMBL/GenBank/DDBJ whole genome shotgun (WGS) entry which is preliminary data.</text>
</comment>
<dbReference type="InterPro" id="IPR016163">
    <property type="entry name" value="Ald_DH_C"/>
</dbReference>
<protein>
    <submittedName>
        <fullName evidence="6">Benzaldehyde dehydrogenase</fullName>
    </submittedName>
</protein>
<dbReference type="PANTHER" id="PTHR42986:SF1">
    <property type="entry name" value="BENZALDEHYDE DEHYDROGENASE YFMT"/>
    <property type="match status" value="1"/>
</dbReference>
<dbReference type="InterPro" id="IPR029510">
    <property type="entry name" value="Ald_DH_CS_GLU"/>
</dbReference>
<dbReference type="PROSITE" id="PS00687">
    <property type="entry name" value="ALDEHYDE_DEHYDR_GLU"/>
    <property type="match status" value="1"/>
</dbReference>
<feature type="domain" description="Aldehyde dehydrogenase" evidence="5">
    <location>
        <begin position="19"/>
        <end position="476"/>
    </location>
</feature>
<evidence type="ECO:0000259" key="5">
    <source>
        <dbReference type="Pfam" id="PF00171"/>
    </source>
</evidence>
<evidence type="ECO:0000313" key="6">
    <source>
        <dbReference type="EMBL" id="PCK28365.1"/>
    </source>
</evidence>
<dbReference type="InterPro" id="IPR016161">
    <property type="entry name" value="Ald_DH/histidinol_DH"/>
</dbReference>
<accession>A0A1C4DLD5</accession>
<dbReference type="RefSeq" id="WP_058226858.1">
    <property type="nucleotide sequence ID" value="NZ_FMBB01000006.1"/>
</dbReference>
<proteinExistence type="inferred from homology"/>
<comment type="similarity">
    <text evidence="1 4">Belongs to the aldehyde dehydrogenase family.</text>
</comment>
<evidence type="ECO:0000256" key="4">
    <source>
        <dbReference type="RuleBase" id="RU003345"/>
    </source>
</evidence>
<name>A0A1C4DLD5_RHOSG</name>
<organism evidence="6 7">
    <name type="scientific">Rhodococcus qingshengii</name>
    <dbReference type="NCBI Taxonomy" id="334542"/>
    <lineage>
        <taxon>Bacteria</taxon>
        <taxon>Bacillati</taxon>
        <taxon>Actinomycetota</taxon>
        <taxon>Actinomycetes</taxon>
        <taxon>Mycobacteriales</taxon>
        <taxon>Nocardiaceae</taxon>
        <taxon>Rhodococcus</taxon>
        <taxon>Rhodococcus erythropolis group</taxon>
    </lineage>
</organism>
<dbReference type="Proteomes" id="UP000230886">
    <property type="component" value="Unassembled WGS sequence"/>
</dbReference>
<keyword evidence="2 4" id="KW-0560">Oxidoreductase</keyword>
<dbReference type="InterPro" id="IPR016162">
    <property type="entry name" value="Ald_DH_N"/>
</dbReference>